<sequence length="42" mass="4971">MSIFRERSACFQPQACLLFRPINPKNLFVTGFVRLLIVRIFQ</sequence>
<reference evidence="1 2" key="1">
    <citation type="submission" date="2017-11" db="EMBL/GenBank/DDBJ databases">
        <title>Draft Genome Sequence of Sporolactobacillus inulinus NBRC 111894 Isolated from Koso, a Japanese Sugar-Vegetable Fermented Beverage.</title>
        <authorList>
            <person name="Chiou T.Y."/>
            <person name="Oshima K."/>
            <person name="Suda W."/>
            <person name="Hattori M."/>
            <person name="Takahashi T."/>
        </authorList>
    </citation>
    <scope>NUCLEOTIDE SEQUENCE [LARGE SCALE GENOMIC DNA]</scope>
    <source>
        <strain evidence="1 2">NBRC111894</strain>
    </source>
</reference>
<evidence type="ECO:0000313" key="2">
    <source>
        <dbReference type="Proteomes" id="UP000319716"/>
    </source>
</evidence>
<dbReference type="EMBL" id="BEXB01000047">
    <property type="protein sequence ID" value="GAY78365.1"/>
    <property type="molecule type" value="Genomic_DNA"/>
</dbReference>
<protein>
    <submittedName>
        <fullName evidence="1">Uncharacterized protein</fullName>
    </submittedName>
</protein>
<gene>
    <name evidence="1" type="ORF">NBRC111894_3919</name>
</gene>
<dbReference type="AlphaFoldDB" id="A0A4Y1ZGW4"/>
<proteinExistence type="predicted"/>
<name>A0A4Y1ZGW4_9BACL</name>
<evidence type="ECO:0000313" key="1">
    <source>
        <dbReference type="EMBL" id="GAY78365.1"/>
    </source>
</evidence>
<accession>A0A4Y1ZGW4</accession>
<organism evidence="1 2">
    <name type="scientific">Sporolactobacillus inulinus</name>
    <dbReference type="NCBI Taxonomy" id="2078"/>
    <lineage>
        <taxon>Bacteria</taxon>
        <taxon>Bacillati</taxon>
        <taxon>Bacillota</taxon>
        <taxon>Bacilli</taxon>
        <taxon>Bacillales</taxon>
        <taxon>Sporolactobacillaceae</taxon>
        <taxon>Sporolactobacillus</taxon>
    </lineage>
</organism>
<comment type="caution">
    <text evidence="1">The sequence shown here is derived from an EMBL/GenBank/DDBJ whole genome shotgun (WGS) entry which is preliminary data.</text>
</comment>
<dbReference type="Proteomes" id="UP000319716">
    <property type="component" value="Unassembled WGS sequence"/>
</dbReference>